<comment type="caution">
    <text evidence="4">The sequence shown here is derived from an EMBL/GenBank/DDBJ whole genome shotgun (WGS) entry which is preliminary data.</text>
</comment>
<dbReference type="Proteomes" id="UP000019113">
    <property type="component" value="Unassembled WGS sequence"/>
</dbReference>
<dbReference type="EMBL" id="AVBC01000020">
    <property type="protein sequence ID" value="ERL51866.1"/>
    <property type="molecule type" value="Genomic_DNA"/>
</dbReference>
<dbReference type="RefSeq" id="WP_021818502.1">
    <property type="nucleotide sequence ID" value="NZ_AVBC01000020.1"/>
</dbReference>
<evidence type="ECO:0000256" key="1">
    <source>
        <dbReference type="SAM" id="Coils"/>
    </source>
</evidence>
<sequence length="198" mass="22766">MKFPFTRKALIPAVVSAMLLPMSLSAVAGDHPQHHGSWQEKRTELFDRADIDVDQREQLDQARTEYQQALEELSADYAQQRQDILGEDGIAALKQAIHDIREERITTLMDEWQLSDEDRASLQQTREDFRSNMKSLADQQFDSDEDRHQAWKELHTNTHDSLAEVLSEEQIQELTHALMPRGPRFGGDHDMNEADPSS</sequence>
<accession>W1N9K5</accession>
<keyword evidence="5" id="KW-1185">Reference proteome</keyword>
<evidence type="ECO:0000256" key="3">
    <source>
        <dbReference type="SAM" id="SignalP"/>
    </source>
</evidence>
<dbReference type="OrthoDB" id="6174630at2"/>
<evidence type="ECO:0000256" key="2">
    <source>
        <dbReference type="SAM" id="MobiDB-lite"/>
    </source>
</evidence>
<evidence type="ECO:0000313" key="5">
    <source>
        <dbReference type="Proteomes" id="UP000019113"/>
    </source>
</evidence>
<protein>
    <recommendedName>
        <fullName evidence="6">Zinc resistance-associated protein</fullName>
    </recommendedName>
</protein>
<dbReference type="AlphaFoldDB" id="W1N9K5"/>
<feature type="chain" id="PRO_5009977450" description="Zinc resistance-associated protein" evidence="3">
    <location>
        <begin position="29"/>
        <end position="198"/>
    </location>
</feature>
<proteinExistence type="predicted"/>
<gene>
    <name evidence="4" type="ORF">BJB45_11920</name>
</gene>
<feature type="signal peptide" evidence="3">
    <location>
        <begin position="1"/>
        <end position="28"/>
    </location>
</feature>
<dbReference type="KEGG" id="hhu:AR456_15160"/>
<feature type="coiled-coil region" evidence="1">
    <location>
        <begin position="52"/>
        <end position="83"/>
    </location>
</feature>
<keyword evidence="3" id="KW-0732">Signal</keyword>
<feature type="region of interest" description="Disordered" evidence="2">
    <location>
        <begin position="175"/>
        <end position="198"/>
    </location>
</feature>
<evidence type="ECO:0000313" key="4">
    <source>
        <dbReference type="EMBL" id="ERL51866.1"/>
    </source>
</evidence>
<reference evidence="4 5" key="1">
    <citation type="submission" date="2013-08" db="EMBL/GenBank/DDBJ databases">
        <title>draft genome of Halomonas huanghegensis, strain BJGMM-B45T.</title>
        <authorList>
            <person name="Miao C."/>
            <person name="Wan Y."/>
            <person name="Jin W."/>
        </authorList>
    </citation>
    <scope>NUCLEOTIDE SEQUENCE [LARGE SCALE GENOMIC DNA]</scope>
    <source>
        <strain evidence="4 5">BJGMM-B45</strain>
    </source>
</reference>
<keyword evidence="1" id="KW-0175">Coiled coil</keyword>
<evidence type="ECO:0008006" key="6">
    <source>
        <dbReference type="Google" id="ProtNLM"/>
    </source>
</evidence>
<organism evidence="4 5">
    <name type="scientific">Halomonas huangheensis</name>
    <dbReference type="NCBI Taxonomy" id="1178482"/>
    <lineage>
        <taxon>Bacteria</taxon>
        <taxon>Pseudomonadati</taxon>
        <taxon>Pseudomonadota</taxon>
        <taxon>Gammaproteobacteria</taxon>
        <taxon>Oceanospirillales</taxon>
        <taxon>Halomonadaceae</taxon>
        <taxon>Halomonas</taxon>
    </lineage>
</organism>
<name>W1N9K5_9GAMM</name>
<dbReference type="PATRIC" id="fig|1178482.3.peg.1547"/>